<dbReference type="InterPro" id="IPR011598">
    <property type="entry name" value="bHLH_dom"/>
</dbReference>
<evidence type="ECO:0000259" key="27">
    <source>
        <dbReference type="PROSITE" id="PS50011"/>
    </source>
</evidence>
<evidence type="ECO:0000256" key="20">
    <source>
        <dbReference type="ARBA" id="ARBA00023242"/>
    </source>
</evidence>
<dbReference type="Gene3D" id="1.10.510.10">
    <property type="entry name" value="Transferase(Phosphotransferase) domain 1"/>
    <property type="match status" value="1"/>
</dbReference>
<comment type="function">
    <text evidence="23">Positive regulator of brassinosteroid signaling.</text>
</comment>
<evidence type="ECO:0000259" key="28">
    <source>
        <dbReference type="PROSITE" id="PS50888"/>
    </source>
</evidence>
<dbReference type="Pfam" id="PF13947">
    <property type="entry name" value="GUB_WAK_bind"/>
    <property type="match status" value="2"/>
</dbReference>
<evidence type="ECO:0000256" key="6">
    <source>
        <dbReference type="ARBA" id="ARBA00022553"/>
    </source>
</evidence>
<name>A0A8S1ZIL5_ARAAE</name>
<feature type="domain" description="Protein kinase" evidence="27">
    <location>
        <begin position="577"/>
        <end position="829"/>
    </location>
</feature>
<dbReference type="InterPro" id="IPR000719">
    <property type="entry name" value="Prot_kinase_dom"/>
</dbReference>
<evidence type="ECO:0000256" key="18">
    <source>
        <dbReference type="ARBA" id="ARBA00023170"/>
    </source>
</evidence>
<dbReference type="GO" id="GO:0003677">
    <property type="term" value="F:DNA binding"/>
    <property type="evidence" value="ECO:0007669"/>
    <property type="project" value="UniProtKB-KW"/>
</dbReference>
<feature type="signal peptide" evidence="26">
    <location>
        <begin position="1"/>
        <end position="16"/>
    </location>
</feature>
<dbReference type="CDD" id="cd18919">
    <property type="entry name" value="bHLH_AtBPE_like"/>
    <property type="match status" value="1"/>
</dbReference>
<dbReference type="Pfam" id="PF00010">
    <property type="entry name" value="HLH"/>
    <property type="match status" value="1"/>
</dbReference>
<feature type="transmembrane region" description="Helical" evidence="25">
    <location>
        <begin position="501"/>
        <end position="522"/>
    </location>
</feature>
<dbReference type="GO" id="GO:0005634">
    <property type="term" value="C:nucleus"/>
    <property type="evidence" value="ECO:0007669"/>
    <property type="project" value="UniProtKB-SubCell"/>
</dbReference>
<dbReference type="AlphaFoldDB" id="A0A8S1ZIL5"/>
<evidence type="ECO:0000256" key="4">
    <source>
        <dbReference type="ARBA" id="ARBA00022475"/>
    </source>
</evidence>
<dbReference type="SMART" id="SM00220">
    <property type="entry name" value="S_TKc"/>
    <property type="match status" value="1"/>
</dbReference>
<keyword evidence="13 25" id="KW-1133">Transmembrane helix</keyword>
<keyword evidence="6" id="KW-0597">Phosphoprotein</keyword>
<evidence type="ECO:0000256" key="9">
    <source>
        <dbReference type="ARBA" id="ARBA00022729"/>
    </source>
</evidence>
<dbReference type="InterPro" id="IPR008271">
    <property type="entry name" value="Ser/Thr_kinase_AS"/>
</dbReference>
<dbReference type="Pfam" id="PF07714">
    <property type="entry name" value="PK_Tyr_Ser-Thr"/>
    <property type="match status" value="1"/>
</dbReference>
<evidence type="ECO:0000256" key="26">
    <source>
        <dbReference type="SAM" id="SignalP"/>
    </source>
</evidence>
<feature type="binding site" evidence="24">
    <location>
        <position position="605"/>
    </location>
    <ligand>
        <name>ATP</name>
        <dbReference type="ChEBI" id="CHEBI:30616"/>
    </ligand>
</feature>
<keyword evidence="10 24" id="KW-0547">Nucleotide-binding</keyword>
<dbReference type="PROSITE" id="PS50011">
    <property type="entry name" value="PROTEIN_KINASE_DOM"/>
    <property type="match status" value="1"/>
</dbReference>
<dbReference type="Gene3D" id="3.30.200.20">
    <property type="entry name" value="Phosphorylase Kinase, domain 1"/>
    <property type="match status" value="1"/>
</dbReference>
<dbReference type="InterPro" id="IPR001245">
    <property type="entry name" value="Ser-Thr/Tyr_kinase_cat_dom"/>
</dbReference>
<dbReference type="EMBL" id="LR999451">
    <property type="protein sequence ID" value="CAE5957844.1"/>
    <property type="molecule type" value="Genomic_DNA"/>
</dbReference>
<evidence type="ECO:0000256" key="11">
    <source>
        <dbReference type="ARBA" id="ARBA00022777"/>
    </source>
</evidence>
<evidence type="ECO:0000313" key="30">
    <source>
        <dbReference type="Proteomes" id="UP000682877"/>
    </source>
</evidence>
<dbReference type="EC" id="2.7.11.1" evidence="3"/>
<evidence type="ECO:0000313" key="29">
    <source>
        <dbReference type="EMBL" id="CAE5957844.1"/>
    </source>
</evidence>
<dbReference type="GO" id="GO:0006355">
    <property type="term" value="P:regulation of DNA-templated transcription"/>
    <property type="evidence" value="ECO:0007669"/>
    <property type="project" value="UniProtKB-ARBA"/>
</dbReference>
<evidence type="ECO:0000256" key="19">
    <source>
        <dbReference type="ARBA" id="ARBA00023180"/>
    </source>
</evidence>
<protein>
    <recommendedName>
        <fullName evidence="3">non-specific serine/threonine protein kinase</fullName>
        <ecNumber evidence="3">2.7.11.1</ecNumber>
    </recommendedName>
</protein>
<keyword evidence="12 24" id="KW-0067">ATP-binding</keyword>
<evidence type="ECO:0000256" key="1">
    <source>
        <dbReference type="ARBA" id="ARBA00004123"/>
    </source>
</evidence>
<keyword evidence="7" id="KW-0808">Transferase</keyword>
<evidence type="ECO:0000256" key="14">
    <source>
        <dbReference type="ARBA" id="ARBA00023015"/>
    </source>
</evidence>
<dbReference type="Gene3D" id="4.10.280.10">
    <property type="entry name" value="Helix-loop-helix DNA-binding domain"/>
    <property type="match status" value="1"/>
</dbReference>
<dbReference type="GO" id="GO:0005524">
    <property type="term" value="F:ATP binding"/>
    <property type="evidence" value="ECO:0007669"/>
    <property type="project" value="UniProtKB-UniRule"/>
</dbReference>
<keyword evidence="20" id="KW-0539">Nucleus</keyword>
<evidence type="ECO:0000256" key="16">
    <source>
        <dbReference type="ARBA" id="ARBA00023136"/>
    </source>
</evidence>
<dbReference type="PROSITE" id="PS00108">
    <property type="entry name" value="PROTEIN_KINASE_ST"/>
    <property type="match status" value="1"/>
</dbReference>
<dbReference type="SUPFAM" id="SSF47459">
    <property type="entry name" value="HLH, helix-loop-helix DNA-binding domain"/>
    <property type="match status" value="1"/>
</dbReference>
<dbReference type="SMART" id="SM00353">
    <property type="entry name" value="HLH"/>
    <property type="match status" value="1"/>
</dbReference>
<evidence type="ECO:0000256" key="21">
    <source>
        <dbReference type="ARBA" id="ARBA00047899"/>
    </source>
</evidence>
<comment type="subcellular location">
    <subcellularLocation>
        <location evidence="2">Cell membrane</location>
        <topology evidence="2">Single-pass type I membrane protein</topology>
    </subcellularLocation>
    <subcellularLocation>
        <location evidence="1">Nucleus</location>
    </subcellularLocation>
</comment>
<evidence type="ECO:0000256" key="23">
    <source>
        <dbReference type="ARBA" id="ARBA00055372"/>
    </source>
</evidence>
<dbReference type="GO" id="GO:0006351">
    <property type="term" value="P:DNA-templated transcription"/>
    <property type="evidence" value="ECO:0007669"/>
    <property type="project" value="UniProtKB-ARBA"/>
</dbReference>
<dbReference type="PROSITE" id="PS00107">
    <property type="entry name" value="PROTEIN_KINASE_ATP"/>
    <property type="match status" value="1"/>
</dbReference>
<evidence type="ECO:0000256" key="2">
    <source>
        <dbReference type="ARBA" id="ARBA00004251"/>
    </source>
</evidence>
<sequence>MSIFLLFISFVVFSVADLPSCFSVDQQYEKCRSGLTCGSGHQVFENYTTYPFWGSQKPKFCGQSPFELSCDGNQNLTLAIGDLTLRVVSANLEDQTISAADDSLLNGGCPEIWNFTGENQFTLDSNTEKIDLFICSSNPGKASLSNFTCEGSQETSTTYHVFVSPDFGRNCTKFGDVPMLRSVKDHLHIRGSNLTLENALRKGFGLSYRLKDTSCRQCSDSRGICGSDSGSESFRCLCEDKPHISSCDDEDGINPTQATQTLSLDPKFKACEPKSCGKGPEISYPFYLSGKQESFCGYPSFELACDDKQKLPVLGISGEEYVIKNISYLAQSFQVVNSKALHDDPCPSPLHNLTLHRTPFFVNPSHINFSILYNCSDHLLEDFRTYPLTCPGNTSRSFGIFDRKKLEKEKKIASMSCQKLVDVPVLASDESDVMGMTYVEILKRGFVLNWTANSCFRCITSGGRCGTDQQEFVCLCPDGPKIHDTCTNGKNGKRRRVMVKILIGASAAVAGLIAASIFWYVYHRRKTKSYRTSSALLPRNISSDPSSKSFDVEKAEELLVGVHLFSYEELEEATNNFDPSKELGDGGFGTVYYGKLKDGRSVAVKRLYDNNFKRAEQFRNEVEILTGLRHPNLVALFGCSSKQSRDLLLVYEYVANGTLADHLHGPQANPSSLPWSIRLKIAVETASALKYLHASKIIHRDVKSNNILLDQNFNVKVADFGLSRLFPMDRTHVSTAPQGTPGYVDPDYHLCYQLSNKSDVYSFAVVLVELISSLPAVDITRPRHQINLSNMAVVKIQNHELRDMVDPSLGFDTDTRVRQTVIAVAELAFQCLQSDKDLRPCMSHVQDTLTRIQNNGFGSEMDVVDVNKSGPLVAQSPDSVIVKWDNSSNNFSSTSSFLHSDHNIADETKKRKALLHTLSSSENSGVSDSTNVITTETGSMRRGKRLKKKKEVEDEKEREVVHVRARRGQATDSHSLAERVRRGKINERLRCLQDMVPGCYKAMGMATMLDEIINYVQSLQNQVEFLSMKLTAASSFYDFNSETDAVDSMQRAKARETVEMGRQTRDGSPVFHLSTWSL</sequence>
<dbReference type="PANTHER" id="PTHR46008:SF4">
    <property type="entry name" value="LEAF RUST 10 DISEASE-RESISTANCE LOCUS RECEPTOR-LIKE PROTEIN KINASE-LIKE 1.2"/>
    <property type="match status" value="1"/>
</dbReference>
<evidence type="ECO:0000256" key="7">
    <source>
        <dbReference type="ARBA" id="ARBA00022679"/>
    </source>
</evidence>
<keyword evidence="30" id="KW-1185">Reference proteome</keyword>
<keyword evidence="18" id="KW-0675">Receptor</keyword>
<dbReference type="InterPro" id="IPR032872">
    <property type="entry name" value="WAK_assoc_C"/>
</dbReference>
<keyword evidence="16 25" id="KW-0472">Membrane</keyword>
<keyword evidence="14" id="KW-0805">Transcription regulation</keyword>
<dbReference type="SUPFAM" id="SSF56112">
    <property type="entry name" value="Protein kinase-like (PK-like)"/>
    <property type="match status" value="1"/>
</dbReference>
<evidence type="ECO:0000256" key="25">
    <source>
        <dbReference type="SAM" id="Phobius"/>
    </source>
</evidence>
<evidence type="ECO:0000256" key="22">
    <source>
        <dbReference type="ARBA" id="ARBA00048679"/>
    </source>
</evidence>
<keyword evidence="17" id="KW-0804">Transcription</keyword>
<keyword evidence="19" id="KW-0325">Glycoprotein</keyword>
<dbReference type="FunFam" id="3.30.200.20:FF:000214">
    <property type="entry name" value="WAK1-OsWAK receptor-like cytoplasmic kinase (OsWAK-RLCK)"/>
    <property type="match status" value="1"/>
</dbReference>
<keyword evidence="5" id="KW-0723">Serine/threonine-protein kinase</keyword>
<keyword evidence="9 26" id="KW-0732">Signal</keyword>
<dbReference type="InterPro" id="IPR036638">
    <property type="entry name" value="HLH_DNA-bd_sf"/>
</dbReference>
<dbReference type="PROSITE" id="PS50888">
    <property type="entry name" value="BHLH"/>
    <property type="match status" value="1"/>
</dbReference>
<dbReference type="FunFam" id="1.10.510.10:FF:000161">
    <property type="entry name" value="Wall-associated receptor kinase-like 20"/>
    <property type="match status" value="1"/>
</dbReference>
<evidence type="ECO:0000256" key="12">
    <source>
        <dbReference type="ARBA" id="ARBA00022840"/>
    </source>
</evidence>
<keyword evidence="15" id="KW-0238">DNA-binding</keyword>
<keyword evidence="8 25" id="KW-0812">Transmembrane</keyword>
<feature type="chain" id="PRO_5035838303" description="non-specific serine/threonine protein kinase" evidence="26">
    <location>
        <begin position="17"/>
        <end position="1078"/>
    </location>
</feature>
<proteinExistence type="predicted"/>
<dbReference type="PANTHER" id="PTHR46008">
    <property type="entry name" value="LEAF RUST 10 DISEASE-RESISTANCE LOCUS RECEPTOR-LIKE PROTEIN KINASE-LIKE 1.4"/>
    <property type="match status" value="1"/>
</dbReference>
<accession>A0A8S1ZIL5</accession>
<gene>
    <name evidence="29" type="ORF">AARE701A_LOCUS1509</name>
</gene>
<organism evidence="29 30">
    <name type="scientific">Arabidopsis arenosa</name>
    <name type="common">Sand rock-cress</name>
    <name type="synonym">Cardaminopsis arenosa</name>
    <dbReference type="NCBI Taxonomy" id="38785"/>
    <lineage>
        <taxon>Eukaryota</taxon>
        <taxon>Viridiplantae</taxon>
        <taxon>Streptophyta</taxon>
        <taxon>Embryophyta</taxon>
        <taxon>Tracheophyta</taxon>
        <taxon>Spermatophyta</taxon>
        <taxon>Magnoliopsida</taxon>
        <taxon>eudicotyledons</taxon>
        <taxon>Gunneridae</taxon>
        <taxon>Pentapetalae</taxon>
        <taxon>rosids</taxon>
        <taxon>malvids</taxon>
        <taxon>Brassicales</taxon>
        <taxon>Brassicaceae</taxon>
        <taxon>Camelineae</taxon>
        <taxon>Arabidopsis</taxon>
    </lineage>
</organism>
<dbReference type="InterPro" id="IPR025287">
    <property type="entry name" value="WAK_GUB"/>
</dbReference>
<reference evidence="29" key="1">
    <citation type="submission" date="2021-01" db="EMBL/GenBank/DDBJ databases">
        <authorList>
            <person name="Bezrukov I."/>
        </authorList>
    </citation>
    <scope>NUCLEOTIDE SEQUENCE</scope>
</reference>
<dbReference type="GO" id="GO:0046983">
    <property type="term" value="F:protein dimerization activity"/>
    <property type="evidence" value="ECO:0007669"/>
    <property type="project" value="InterPro"/>
</dbReference>
<evidence type="ECO:0000256" key="24">
    <source>
        <dbReference type="PROSITE-ProRule" id="PRU10141"/>
    </source>
</evidence>
<dbReference type="FunFam" id="4.10.280.10:FF:000058">
    <property type="entry name" value="transcription factor BEE 3-like"/>
    <property type="match status" value="1"/>
</dbReference>
<dbReference type="InterPro" id="IPR017441">
    <property type="entry name" value="Protein_kinase_ATP_BS"/>
</dbReference>
<evidence type="ECO:0000256" key="10">
    <source>
        <dbReference type="ARBA" id="ARBA00022741"/>
    </source>
</evidence>
<keyword evidence="11" id="KW-0418">Kinase</keyword>
<evidence type="ECO:0000256" key="3">
    <source>
        <dbReference type="ARBA" id="ARBA00012513"/>
    </source>
</evidence>
<keyword evidence="4" id="KW-1003">Cell membrane</keyword>
<evidence type="ECO:0000256" key="5">
    <source>
        <dbReference type="ARBA" id="ARBA00022527"/>
    </source>
</evidence>
<comment type="catalytic activity">
    <reaction evidence="22">
        <text>L-seryl-[protein] + ATP = O-phospho-L-seryl-[protein] + ADP + H(+)</text>
        <dbReference type="Rhea" id="RHEA:17989"/>
        <dbReference type="Rhea" id="RHEA-COMP:9863"/>
        <dbReference type="Rhea" id="RHEA-COMP:11604"/>
        <dbReference type="ChEBI" id="CHEBI:15378"/>
        <dbReference type="ChEBI" id="CHEBI:29999"/>
        <dbReference type="ChEBI" id="CHEBI:30616"/>
        <dbReference type="ChEBI" id="CHEBI:83421"/>
        <dbReference type="ChEBI" id="CHEBI:456216"/>
        <dbReference type="EC" id="2.7.11.1"/>
    </reaction>
</comment>
<dbReference type="GO" id="GO:0005886">
    <property type="term" value="C:plasma membrane"/>
    <property type="evidence" value="ECO:0007669"/>
    <property type="project" value="UniProtKB-SubCell"/>
</dbReference>
<dbReference type="Pfam" id="PF14380">
    <property type="entry name" value="WAK_assoc"/>
    <property type="match status" value="2"/>
</dbReference>
<comment type="catalytic activity">
    <reaction evidence="21">
        <text>L-threonyl-[protein] + ATP = O-phospho-L-threonyl-[protein] + ADP + H(+)</text>
        <dbReference type="Rhea" id="RHEA:46608"/>
        <dbReference type="Rhea" id="RHEA-COMP:11060"/>
        <dbReference type="Rhea" id="RHEA-COMP:11605"/>
        <dbReference type="ChEBI" id="CHEBI:15378"/>
        <dbReference type="ChEBI" id="CHEBI:30013"/>
        <dbReference type="ChEBI" id="CHEBI:30616"/>
        <dbReference type="ChEBI" id="CHEBI:61977"/>
        <dbReference type="ChEBI" id="CHEBI:456216"/>
        <dbReference type="EC" id="2.7.11.1"/>
    </reaction>
</comment>
<dbReference type="InterPro" id="IPR011009">
    <property type="entry name" value="Kinase-like_dom_sf"/>
</dbReference>
<dbReference type="GO" id="GO:0004674">
    <property type="term" value="F:protein serine/threonine kinase activity"/>
    <property type="evidence" value="ECO:0007669"/>
    <property type="project" value="UniProtKB-KW"/>
</dbReference>
<dbReference type="GO" id="GO:0030247">
    <property type="term" value="F:polysaccharide binding"/>
    <property type="evidence" value="ECO:0007669"/>
    <property type="project" value="InterPro"/>
</dbReference>
<evidence type="ECO:0000256" key="13">
    <source>
        <dbReference type="ARBA" id="ARBA00022989"/>
    </source>
</evidence>
<dbReference type="Proteomes" id="UP000682877">
    <property type="component" value="Chromosome 1"/>
</dbReference>
<evidence type="ECO:0000256" key="8">
    <source>
        <dbReference type="ARBA" id="ARBA00022692"/>
    </source>
</evidence>
<evidence type="ECO:0000256" key="15">
    <source>
        <dbReference type="ARBA" id="ARBA00023125"/>
    </source>
</evidence>
<feature type="domain" description="BHLH" evidence="28">
    <location>
        <begin position="969"/>
        <end position="1019"/>
    </location>
</feature>
<evidence type="ECO:0000256" key="17">
    <source>
        <dbReference type="ARBA" id="ARBA00023163"/>
    </source>
</evidence>